<accession>A0A9P1HB40</accession>
<feature type="coiled-coil region" evidence="1">
    <location>
        <begin position="91"/>
        <end position="118"/>
    </location>
</feature>
<dbReference type="GO" id="GO:0003682">
    <property type="term" value="F:chromatin binding"/>
    <property type="evidence" value="ECO:0007669"/>
    <property type="project" value="TreeGrafter"/>
</dbReference>
<feature type="compositionally biased region" description="Acidic residues" evidence="2">
    <location>
        <begin position="288"/>
        <end position="319"/>
    </location>
</feature>
<evidence type="ECO:0000313" key="4">
    <source>
        <dbReference type="EMBL" id="CAI4218768.1"/>
    </source>
</evidence>
<feature type="compositionally biased region" description="Acidic residues" evidence="2">
    <location>
        <begin position="589"/>
        <end position="598"/>
    </location>
</feature>
<feature type="compositionally biased region" description="Basic residues" evidence="2">
    <location>
        <begin position="603"/>
        <end position="615"/>
    </location>
</feature>
<gene>
    <name evidence="4" type="ORF">PPNO1_LOCUS8342</name>
</gene>
<dbReference type="OrthoDB" id="21413at2759"/>
<keyword evidence="1" id="KW-0175">Coiled coil</keyword>
<sequence length="615" mass="67889">MTGVKDSFLDLERHVRQLEANVSKLKKALEHWRQWDAEYEALKEEVQTATGVGVGAESETSAAELRRIRAEFDGDLVTGKEQVVNLLDRRIEYVDKNVRTLEKQLEEAERKLGAASVISDPGATDETGLPITEIFERLDEDGNVVSHELWTPGSKMPQLQEILQKAGVESAASQSKPDGDEVAPSDPPSDVRPRTSGPRAPATADIPVRMKEVVSDVDPGVAENEEIMDKAREQEKITQDAPTLPDDESPEDAALRRQMLEYTMNNSATPSAGMGEVVAIMSDLRYDESDDDSFNSYEDDDDDEDEDEDEDGEDGEEEDKYGRTTHRVIDPKYQERMLDLERRLGVQSRFTRQLATSEPGTNDGDGEGDASPEQGNFEEGIGKIVVRQPEAEAKTQPPNKSRSRTDRSAADVPASGSILKPSGASGAKKSVKFAEALDIAPADNTTPGQEAARDADPRPETVANPVSEFIVEQADPLPPKQPETAARPRKKASRFQQMKASSGVSAAADAFEEEGTEEGKPQESDTIMQPLAWSDTPASSRRRGKSAKVRGDPDDFDEEIDRREIADEYQRRRRKMIAQQGGFLKEEENAIEPVDDEGEPPRRVSRFKAARLARD</sequence>
<feature type="compositionally biased region" description="Basic and acidic residues" evidence="2">
    <location>
        <begin position="227"/>
        <end position="238"/>
    </location>
</feature>
<dbReference type="InterPro" id="IPR052255">
    <property type="entry name" value="RNA_pol_II_subunit5-mediator"/>
</dbReference>
<feature type="compositionally biased region" description="Polar residues" evidence="2">
    <location>
        <begin position="494"/>
        <end position="504"/>
    </location>
</feature>
<reference evidence="4" key="1">
    <citation type="submission" date="2022-11" db="EMBL/GenBank/DDBJ databases">
        <authorList>
            <person name="Scott C."/>
            <person name="Bruce N."/>
        </authorList>
    </citation>
    <scope>NUCLEOTIDE SEQUENCE</scope>
</reference>
<feature type="region of interest" description="Disordered" evidence="2">
    <location>
        <begin position="165"/>
        <end position="253"/>
    </location>
</feature>
<dbReference type="AlphaFoldDB" id="A0A9P1HB40"/>
<feature type="domain" description="DUF3835" evidence="3">
    <location>
        <begin position="546"/>
        <end position="612"/>
    </location>
</feature>
<evidence type="ECO:0000259" key="3">
    <source>
        <dbReference type="Pfam" id="PF12927"/>
    </source>
</evidence>
<dbReference type="GO" id="GO:0003714">
    <property type="term" value="F:transcription corepressor activity"/>
    <property type="evidence" value="ECO:0007669"/>
    <property type="project" value="TreeGrafter"/>
</dbReference>
<evidence type="ECO:0000313" key="5">
    <source>
        <dbReference type="Proteomes" id="UP000838763"/>
    </source>
</evidence>
<dbReference type="EMBL" id="CALLCH030000018">
    <property type="protein sequence ID" value="CAI4218768.1"/>
    <property type="molecule type" value="Genomic_DNA"/>
</dbReference>
<dbReference type="GO" id="GO:0019212">
    <property type="term" value="F:phosphatase inhibitor activity"/>
    <property type="evidence" value="ECO:0007669"/>
    <property type="project" value="TreeGrafter"/>
</dbReference>
<proteinExistence type="predicted"/>
<evidence type="ECO:0000256" key="2">
    <source>
        <dbReference type="SAM" id="MobiDB-lite"/>
    </source>
</evidence>
<dbReference type="SUPFAM" id="SSF46579">
    <property type="entry name" value="Prefoldin"/>
    <property type="match status" value="1"/>
</dbReference>
<dbReference type="GO" id="GO:0000122">
    <property type="term" value="P:negative regulation of transcription by RNA polymerase II"/>
    <property type="evidence" value="ECO:0007669"/>
    <property type="project" value="TreeGrafter"/>
</dbReference>
<name>A0A9P1HB40_9PEZI</name>
<organism evidence="4 5">
    <name type="scientific">Parascedosporium putredinis</name>
    <dbReference type="NCBI Taxonomy" id="1442378"/>
    <lineage>
        <taxon>Eukaryota</taxon>
        <taxon>Fungi</taxon>
        <taxon>Dikarya</taxon>
        <taxon>Ascomycota</taxon>
        <taxon>Pezizomycotina</taxon>
        <taxon>Sordariomycetes</taxon>
        <taxon>Hypocreomycetidae</taxon>
        <taxon>Microascales</taxon>
        <taxon>Microascaceae</taxon>
        <taxon>Parascedosporium</taxon>
    </lineage>
</organism>
<feature type="compositionally biased region" description="Basic and acidic residues" evidence="2">
    <location>
        <begin position="327"/>
        <end position="344"/>
    </location>
</feature>
<comment type="caution">
    <text evidence="4">The sequence shown here is derived from an EMBL/GenBank/DDBJ whole genome shotgun (WGS) entry which is preliminary data.</text>
</comment>
<feature type="coiled-coil region" evidence="1">
    <location>
        <begin position="8"/>
        <end position="45"/>
    </location>
</feature>
<protein>
    <recommendedName>
        <fullName evidence="3">DUF3835 domain-containing protein</fullName>
    </recommendedName>
</protein>
<dbReference type="InterPro" id="IPR024325">
    <property type="entry name" value="DUF3835"/>
</dbReference>
<dbReference type="Pfam" id="PF12927">
    <property type="entry name" value="DUF3835"/>
    <property type="match status" value="1"/>
</dbReference>
<keyword evidence="5" id="KW-1185">Reference proteome</keyword>
<dbReference type="PANTHER" id="PTHR15111:SF0">
    <property type="entry name" value="UNCONVENTIONAL PREFOLDIN RPB5 INTERACTOR 1"/>
    <property type="match status" value="1"/>
</dbReference>
<evidence type="ECO:0000256" key="1">
    <source>
        <dbReference type="SAM" id="Coils"/>
    </source>
</evidence>
<dbReference type="PANTHER" id="PTHR15111">
    <property type="entry name" value="RNA POLYMERASE II SUBUNIT 5-MEDIATING PROTEIN NNX3"/>
    <property type="match status" value="1"/>
</dbReference>
<dbReference type="InterPro" id="IPR039553">
    <property type="entry name" value="Prefoldin-like"/>
</dbReference>
<feature type="compositionally biased region" description="Polar residues" evidence="2">
    <location>
        <begin position="348"/>
        <end position="360"/>
    </location>
</feature>
<dbReference type="Pfam" id="PF13758">
    <property type="entry name" value="Prefoldin_3"/>
    <property type="match status" value="1"/>
</dbReference>
<feature type="region of interest" description="Disordered" evidence="2">
    <location>
        <begin position="583"/>
        <end position="615"/>
    </location>
</feature>
<dbReference type="Proteomes" id="UP000838763">
    <property type="component" value="Unassembled WGS sequence"/>
</dbReference>
<feature type="region of interest" description="Disordered" evidence="2">
    <location>
        <begin position="283"/>
        <end position="563"/>
    </location>
</feature>